<keyword evidence="2 6" id="KW-0472">Membrane</keyword>
<evidence type="ECO:0000313" key="9">
    <source>
        <dbReference type="Proteomes" id="UP000033661"/>
    </source>
</evidence>
<evidence type="ECO:0000256" key="6">
    <source>
        <dbReference type="HAMAP-Rule" id="MF_00922"/>
    </source>
</evidence>
<dbReference type="CDD" id="cd15830">
    <property type="entry name" value="BamD"/>
    <property type="match status" value="1"/>
</dbReference>
<evidence type="ECO:0000256" key="3">
    <source>
        <dbReference type="ARBA" id="ARBA00023139"/>
    </source>
</evidence>
<dbReference type="NCBIfam" id="TIGR03302">
    <property type="entry name" value="OM_YfiO"/>
    <property type="match status" value="1"/>
</dbReference>
<dbReference type="PANTHER" id="PTHR37423">
    <property type="entry name" value="SOLUBLE LYTIC MUREIN TRANSGLYCOSYLASE-RELATED"/>
    <property type="match status" value="1"/>
</dbReference>
<proteinExistence type="inferred from homology"/>
<dbReference type="InterPro" id="IPR011990">
    <property type="entry name" value="TPR-like_helical_dom_sf"/>
</dbReference>
<keyword evidence="5" id="KW-0449">Lipoprotein</keyword>
<dbReference type="GO" id="GO:0051205">
    <property type="term" value="P:protein insertion into membrane"/>
    <property type="evidence" value="ECO:0007669"/>
    <property type="project" value="UniProtKB-UniRule"/>
</dbReference>
<dbReference type="HAMAP" id="MF_00922">
    <property type="entry name" value="OM_assembly_BamD"/>
    <property type="match status" value="1"/>
</dbReference>
<dbReference type="RefSeq" id="WP_045798740.1">
    <property type="nucleotide sequence ID" value="NZ_LAOI01000001.1"/>
</dbReference>
<evidence type="ECO:0000256" key="4">
    <source>
        <dbReference type="ARBA" id="ARBA00023237"/>
    </source>
</evidence>
<dbReference type="Gene3D" id="1.25.40.10">
    <property type="entry name" value="Tetratricopeptide repeat domain"/>
    <property type="match status" value="1"/>
</dbReference>
<keyword evidence="1 6" id="KW-0732">Signal</keyword>
<comment type="similarity">
    <text evidence="6">Belongs to the BamD family.</text>
</comment>
<evidence type="ECO:0000259" key="7">
    <source>
        <dbReference type="Pfam" id="PF13525"/>
    </source>
</evidence>
<accession>A0A0F3QCU5</accession>
<dbReference type="InterPro" id="IPR039565">
    <property type="entry name" value="BamD-like"/>
</dbReference>
<dbReference type="GO" id="GO:1990063">
    <property type="term" value="C:Bam protein complex"/>
    <property type="evidence" value="ECO:0007669"/>
    <property type="project" value="TreeGrafter"/>
</dbReference>
<organism evidence="8 9">
    <name type="scientific">Rickettsia bellii str. RML An4</name>
    <dbReference type="NCBI Taxonomy" id="1359193"/>
    <lineage>
        <taxon>Bacteria</taxon>
        <taxon>Pseudomonadati</taxon>
        <taxon>Pseudomonadota</taxon>
        <taxon>Alphaproteobacteria</taxon>
        <taxon>Rickettsiales</taxon>
        <taxon>Rickettsiaceae</taxon>
        <taxon>Rickettsieae</taxon>
        <taxon>Rickettsia</taxon>
        <taxon>belli group</taxon>
    </lineage>
</organism>
<sequence length="253" mass="28884">MKLAKILSALLCLGLILNGCKSKKSNDDLVTPISTLYNEGVTLLEKKKYKNAAEEFGKIFYQHPGNEFTPQAELMQAYSLFLAAQYEEAVDVLDIFINLHPANVDIAYAYYLKALSYYMLISDVNHDQSRTFLAKDSFEDLITKFPNTKYAIDSSLKIDLVNDHLAGKELTIGRFYLKKKNPMAAINRFEEVVENYQTTSHCVEALYRLTESYMMLGLSDEAMKYASVLGHNYPDSKWYSYAYKLIKGYNIGK</sequence>
<reference evidence="8 9" key="1">
    <citation type="submission" date="2015-02" db="EMBL/GenBank/DDBJ databases">
        <title>Genome Sequencing of Rickettsiales.</title>
        <authorList>
            <person name="Daugherty S.C."/>
            <person name="Su Q."/>
            <person name="Abolude K."/>
            <person name="Beier-Sexton M."/>
            <person name="Carlyon J.A."/>
            <person name="Carter R."/>
            <person name="Day N.P."/>
            <person name="Dumler S.J."/>
            <person name="Dyachenko V."/>
            <person name="Godinez A."/>
            <person name="Kurtti T.J."/>
            <person name="Lichay M."/>
            <person name="Mullins K.E."/>
            <person name="Ott S."/>
            <person name="Pappas-Brown V."/>
            <person name="Paris D.H."/>
            <person name="Patel P."/>
            <person name="Richards A.L."/>
            <person name="Sadzewicz L."/>
            <person name="Sears K."/>
            <person name="Seidman D."/>
            <person name="Sengamalay N."/>
            <person name="Stenos J."/>
            <person name="Tallon L.J."/>
            <person name="Vincent G."/>
            <person name="Fraser C.M."/>
            <person name="Munderloh U."/>
            <person name="Dunning-Hotopp J.C."/>
        </authorList>
    </citation>
    <scope>NUCLEOTIDE SEQUENCE [LARGE SCALE GENOMIC DNA]</scope>
    <source>
        <strain evidence="8 9">RML An4</strain>
    </source>
</reference>
<comment type="function">
    <text evidence="6">Part of the outer membrane protein assembly complex, which is involved in assembly and insertion of beta-barrel proteins into the outer membrane.</text>
</comment>
<comment type="caution">
    <text evidence="8">The sequence shown here is derived from an EMBL/GenBank/DDBJ whole genome shotgun (WGS) entry which is preliminary data.</text>
</comment>
<protein>
    <recommendedName>
        <fullName evidence="6">Outer membrane protein assembly factor BamD</fullName>
    </recommendedName>
</protein>
<evidence type="ECO:0000313" key="8">
    <source>
        <dbReference type="EMBL" id="KJV89244.1"/>
    </source>
</evidence>
<dbReference type="EMBL" id="LAOI01000001">
    <property type="protein sequence ID" value="KJV89244.1"/>
    <property type="molecule type" value="Genomic_DNA"/>
</dbReference>
<gene>
    <name evidence="8" type="primary">yfiO</name>
    <name evidence="6" type="synonym">bamD</name>
    <name evidence="8" type="ORF">RBEAN4_0215</name>
</gene>
<dbReference type="Proteomes" id="UP000033661">
    <property type="component" value="Unassembled WGS sequence"/>
</dbReference>
<dbReference type="PATRIC" id="fig|1359193.3.peg.204"/>
<feature type="domain" description="Outer membrane lipoprotein BamD-like" evidence="7">
    <location>
        <begin position="34"/>
        <end position="225"/>
    </location>
</feature>
<evidence type="ECO:0000256" key="5">
    <source>
        <dbReference type="ARBA" id="ARBA00023288"/>
    </source>
</evidence>
<keyword evidence="3" id="KW-0564">Palmitate</keyword>
<keyword evidence="4 6" id="KW-0998">Cell outer membrane</keyword>
<comment type="subunit">
    <text evidence="6">Part of the Bam complex.</text>
</comment>
<name>A0A0F3QCU5_RICBE</name>
<dbReference type="PANTHER" id="PTHR37423:SF1">
    <property type="entry name" value="OUTER MEMBRANE PROTEIN ASSEMBLY FACTOR BAMD"/>
    <property type="match status" value="1"/>
</dbReference>
<dbReference type="InterPro" id="IPR017689">
    <property type="entry name" value="BamD"/>
</dbReference>
<dbReference type="Pfam" id="PF13525">
    <property type="entry name" value="YfiO"/>
    <property type="match status" value="1"/>
</dbReference>
<evidence type="ECO:0000256" key="2">
    <source>
        <dbReference type="ARBA" id="ARBA00023136"/>
    </source>
</evidence>
<keyword evidence="9" id="KW-1185">Reference proteome</keyword>
<comment type="subcellular location">
    <subcellularLocation>
        <location evidence="6">Cell outer membrane</location>
    </subcellularLocation>
</comment>
<dbReference type="SUPFAM" id="SSF48452">
    <property type="entry name" value="TPR-like"/>
    <property type="match status" value="2"/>
</dbReference>
<evidence type="ECO:0000256" key="1">
    <source>
        <dbReference type="ARBA" id="ARBA00022729"/>
    </source>
</evidence>
<dbReference type="GO" id="GO:0043165">
    <property type="term" value="P:Gram-negative-bacterium-type cell outer membrane assembly"/>
    <property type="evidence" value="ECO:0007669"/>
    <property type="project" value="UniProtKB-UniRule"/>
</dbReference>
<dbReference type="AlphaFoldDB" id="A0A0F3QCU5"/>